<dbReference type="InterPro" id="IPR000305">
    <property type="entry name" value="GIY-YIG_endonuc"/>
</dbReference>
<evidence type="ECO:0000256" key="1">
    <source>
        <dbReference type="ARBA" id="ARBA00007435"/>
    </source>
</evidence>
<proteinExistence type="inferred from homology"/>
<gene>
    <name evidence="4" type="ORF">J4P68_16475</name>
</gene>
<dbReference type="Pfam" id="PF01541">
    <property type="entry name" value="GIY-YIG"/>
    <property type="match status" value="1"/>
</dbReference>
<dbReference type="PANTHER" id="PTHR34477:SF5">
    <property type="entry name" value="BSL5627 PROTEIN"/>
    <property type="match status" value="1"/>
</dbReference>
<comment type="similarity">
    <text evidence="1">Belongs to the UPF0213 family.</text>
</comment>
<sequence>MGTRSFYVYILASHIGGTLYIGVTNDLIRRVGEHKLKIADGFTKQYDVNRLVYFETFEDIEQAIRREKRLKKWPRAWKISLIEKDNPDWNDLYPEIAAGGG</sequence>
<dbReference type="SUPFAM" id="SSF82771">
    <property type="entry name" value="GIY-YIG endonuclease"/>
    <property type="match status" value="1"/>
</dbReference>
<dbReference type="InterPro" id="IPR050190">
    <property type="entry name" value="UPF0213_domain"/>
</dbReference>
<keyword evidence="5" id="KW-1185">Reference proteome</keyword>
<accession>A0ABS3MHT8</accession>
<feature type="transmembrane region" description="Helical" evidence="2">
    <location>
        <begin position="6"/>
        <end position="28"/>
    </location>
</feature>
<dbReference type="InterPro" id="IPR035901">
    <property type="entry name" value="GIY-YIG_endonuc_sf"/>
</dbReference>
<name>A0ABS3MHT8_9BRAD</name>
<reference evidence="4" key="1">
    <citation type="journal article" date="2021" name="Int. J. Syst. Evol. Microbiol.">
        <title>Bradyrhizobium septentrionale sp. nov. (sv. septentrionale) and Bradyrhizobium quebecense sp. nov. (sv. septentrionale) associated with legumes native to Canada possess rearranged symbiosis genes and numerous insertion sequences.</title>
        <authorList>
            <person name="Bromfield E.S.P."/>
            <person name="Cloutier S."/>
        </authorList>
    </citation>
    <scope>NUCLEOTIDE SEQUENCE</scope>
    <source>
        <strain evidence="4">12S5</strain>
    </source>
</reference>
<feature type="domain" description="GIY-YIG" evidence="3">
    <location>
        <begin position="4"/>
        <end position="80"/>
    </location>
</feature>
<dbReference type="EMBL" id="JAGEPA010000001">
    <property type="protein sequence ID" value="MBO1431030.1"/>
    <property type="molecule type" value="Genomic_DNA"/>
</dbReference>
<evidence type="ECO:0000256" key="2">
    <source>
        <dbReference type="SAM" id="Phobius"/>
    </source>
</evidence>
<dbReference type="PANTHER" id="PTHR34477">
    <property type="entry name" value="UPF0213 PROTEIN YHBQ"/>
    <property type="match status" value="1"/>
</dbReference>
<evidence type="ECO:0000259" key="3">
    <source>
        <dbReference type="PROSITE" id="PS50164"/>
    </source>
</evidence>
<protein>
    <submittedName>
        <fullName evidence="4">GIY-YIG nuclease family protein</fullName>
    </submittedName>
</protein>
<dbReference type="PROSITE" id="PS50164">
    <property type="entry name" value="GIY_YIG"/>
    <property type="match status" value="1"/>
</dbReference>
<keyword evidence="2" id="KW-0812">Transmembrane</keyword>
<organism evidence="4 5">
    <name type="scientific">Bradyrhizobium quebecense</name>
    <dbReference type="NCBI Taxonomy" id="2748629"/>
    <lineage>
        <taxon>Bacteria</taxon>
        <taxon>Pseudomonadati</taxon>
        <taxon>Pseudomonadota</taxon>
        <taxon>Alphaproteobacteria</taxon>
        <taxon>Hyphomicrobiales</taxon>
        <taxon>Nitrobacteraceae</taxon>
        <taxon>Bradyrhizobium</taxon>
    </lineage>
</organism>
<dbReference type="RefSeq" id="WP_207833705.1">
    <property type="nucleotide sequence ID" value="NZ_CP088282.1"/>
</dbReference>
<comment type="caution">
    <text evidence="4">The sequence shown here is derived from an EMBL/GenBank/DDBJ whole genome shotgun (WGS) entry which is preliminary data.</text>
</comment>
<keyword evidence="2" id="KW-1133">Transmembrane helix</keyword>
<dbReference type="Proteomes" id="UP000692816">
    <property type="component" value="Unassembled WGS sequence"/>
</dbReference>
<dbReference type="SMART" id="SM00465">
    <property type="entry name" value="GIYc"/>
    <property type="match status" value="1"/>
</dbReference>
<dbReference type="CDD" id="cd10448">
    <property type="entry name" value="GIY-YIG_unchar_3"/>
    <property type="match status" value="1"/>
</dbReference>
<evidence type="ECO:0000313" key="5">
    <source>
        <dbReference type="Proteomes" id="UP000692816"/>
    </source>
</evidence>
<dbReference type="Gene3D" id="3.40.1440.10">
    <property type="entry name" value="GIY-YIG endonuclease"/>
    <property type="match status" value="1"/>
</dbReference>
<evidence type="ECO:0000313" key="4">
    <source>
        <dbReference type="EMBL" id="MBO1431030.1"/>
    </source>
</evidence>
<keyword evidence="2" id="KW-0472">Membrane</keyword>